<dbReference type="InterPro" id="IPR011712">
    <property type="entry name" value="Sig_transdc_His_kin_sub3_dim/P"/>
</dbReference>
<dbReference type="InterPro" id="IPR003594">
    <property type="entry name" value="HATPase_dom"/>
</dbReference>
<dbReference type="InterPro" id="IPR036890">
    <property type="entry name" value="HATPase_C_sf"/>
</dbReference>
<evidence type="ECO:0000256" key="4">
    <source>
        <dbReference type="ARBA" id="ARBA00022553"/>
    </source>
</evidence>
<dbReference type="GO" id="GO:0000155">
    <property type="term" value="F:phosphorelay sensor kinase activity"/>
    <property type="evidence" value="ECO:0007669"/>
    <property type="project" value="InterPro"/>
</dbReference>
<dbReference type="SUPFAM" id="SSF55874">
    <property type="entry name" value="ATPase domain of HSP90 chaperone/DNA topoisomerase II/histidine kinase"/>
    <property type="match status" value="1"/>
</dbReference>
<keyword evidence="9" id="KW-0902">Two-component regulatory system</keyword>
<dbReference type="CDD" id="cd06225">
    <property type="entry name" value="HAMP"/>
    <property type="match status" value="1"/>
</dbReference>
<dbReference type="RefSeq" id="WP_161628335.1">
    <property type="nucleotide sequence ID" value="NZ_AUBI01000003.1"/>
</dbReference>
<dbReference type="Gene3D" id="6.10.340.10">
    <property type="match status" value="1"/>
</dbReference>
<dbReference type="InterPro" id="IPR050482">
    <property type="entry name" value="Sensor_HK_TwoCompSys"/>
</dbReference>
<dbReference type="Pfam" id="PF00672">
    <property type="entry name" value="HAMP"/>
    <property type="match status" value="1"/>
</dbReference>
<feature type="coiled-coil region" evidence="10">
    <location>
        <begin position="207"/>
        <end position="234"/>
    </location>
</feature>
<evidence type="ECO:0000256" key="9">
    <source>
        <dbReference type="ARBA" id="ARBA00023012"/>
    </source>
</evidence>
<dbReference type="STRING" id="1120919.GCA_000429165_01206"/>
<evidence type="ECO:0000256" key="2">
    <source>
        <dbReference type="ARBA" id="ARBA00004370"/>
    </source>
</evidence>
<dbReference type="EMBL" id="BJYF01000007">
    <property type="protein sequence ID" value="GEN59597.1"/>
    <property type="molecule type" value="Genomic_DNA"/>
</dbReference>
<dbReference type="EC" id="2.7.13.3" evidence="3"/>
<evidence type="ECO:0000313" key="13">
    <source>
        <dbReference type="Proteomes" id="UP000321635"/>
    </source>
</evidence>
<keyword evidence="10" id="KW-0175">Coiled coil</keyword>
<dbReference type="Proteomes" id="UP000321635">
    <property type="component" value="Unassembled WGS sequence"/>
</dbReference>
<comment type="catalytic activity">
    <reaction evidence="1">
        <text>ATP + protein L-histidine = ADP + protein N-phospho-L-histidine.</text>
        <dbReference type="EC" id="2.7.13.3"/>
    </reaction>
</comment>
<keyword evidence="5" id="KW-0808">Transferase</keyword>
<dbReference type="PANTHER" id="PTHR24421">
    <property type="entry name" value="NITRATE/NITRITE SENSOR PROTEIN NARX-RELATED"/>
    <property type="match status" value="1"/>
</dbReference>
<dbReference type="Pfam" id="PF02518">
    <property type="entry name" value="HATPase_c"/>
    <property type="match status" value="1"/>
</dbReference>
<dbReference type="GO" id="GO:0016020">
    <property type="term" value="C:membrane"/>
    <property type="evidence" value="ECO:0007669"/>
    <property type="project" value="UniProtKB-SubCell"/>
</dbReference>
<dbReference type="AlphaFoldDB" id="A0A511X9H1"/>
<evidence type="ECO:0000256" key="3">
    <source>
        <dbReference type="ARBA" id="ARBA00012438"/>
    </source>
</evidence>
<dbReference type="PROSITE" id="PS50885">
    <property type="entry name" value="HAMP"/>
    <property type="match status" value="1"/>
</dbReference>
<keyword evidence="7 12" id="KW-0418">Kinase</keyword>
<dbReference type="Gene3D" id="1.20.5.1930">
    <property type="match status" value="1"/>
</dbReference>
<accession>A0A511X9H1</accession>
<feature type="domain" description="HAMP" evidence="11">
    <location>
        <begin position="167"/>
        <end position="219"/>
    </location>
</feature>
<dbReference type="Pfam" id="PF07730">
    <property type="entry name" value="HisKA_3"/>
    <property type="match status" value="1"/>
</dbReference>
<comment type="caution">
    <text evidence="12">The sequence shown here is derived from an EMBL/GenBank/DDBJ whole genome shotgun (WGS) entry which is preliminary data.</text>
</comment>
<dbReference type="InterPro" id="IPR003660">
    <property type="entry name" value="HAMP_dom"/>
</dbReference>
<dbReference type="Gene3D" id="3.30.565.10">
    <property type="entry name" value="Histidine kinase-like ATPase, C-terminal domain"/>
    <property type="match status" value="1"/>
</dbReference>
<reference evidence="12 13" key="1">
    <citation type="submission" date="2019-07" db="EMBL/GenBank/DDBJ databases">
        <title>Whole genome shotgun sequence of Acetobacter nitrogenifigens NBRC 105050.</title>
        <authorList>
            <person name="Hosoyama A."/>
            <person name="Uohara A."/>
            <person name="Ohji S."/>
            <person name="Ichikawa N."/>
        </authorList>
    </citation>
    <scope>NUCLEOTIDE SEQUENCE [LARGE SCALE GENOMIC DNA]</scope>
    <source>
        <strain evidence="12 13">NBRC 105050</strain>
    </source>
</reference>
<keyword evidence="6" id="KW-0547">Nucleotide-binding</keyword>
<evidence type="ECO:0000256" key="5">
    <source>
        <dbReference type="ARBA" id="ARBA00022679"/>
    </source>
</evidence>
<evidence type="ECO:0000313" key="12">
    <source>
        <dbReference type="EMBL" id="GEN59597.1"/>
    </source>
</evidence>
<protein>
    <recommendedName>
        <fullName evidence="3">histidine kinase</fullName>
        <ecNumber evidence="3">2.7.13.3</ecNumber>
    </recommendedName>
</protein>
<sequence length="436" mass="46595">MPIQTLRQRLLLAVATASVVCFSFGTMIAMMRATHSVRVELSSALRGARDAVTVLPPALVDEREAQSVCAIFRDNRHVTARVASREGRVLCEAGPLASSSPPSWFLRTVAPKIPDVLLAVGSDGRTINLSADPTNEAAERWSDFLQEIVVVGALSALMAGLCGAIVSHGLRPLGALTSALSRLGKGEAGVVLSEQGPQEVSIAAAAFNRMARALRDADERNARLQEQLACITEEERAAFARDLHDEVGALLFGINTFAAAIEHSLVGGRIDTASAQIKTLKETTRSAQRIVREMLDRLHGNPTCDVPLRIALEDMKLFWKAVAPSVAIDVNIQCDIESLNEETRGVLAHVAQEALSNAIRHGSPKRVSVSVVKENSMVRLVIHDDGSVQASSTGFGLLGMKRRAEIVGGSLEIRQGSGWTVILSVPDDRATSLIGA</sequence>
<keyword evidence="13" id="KW-1185">Reference proteome</keyword>
<dbReference type="SMART" id="SM00387">
    <property type="entry name" value="HATPase_c"/>
    <property type="match status" value="1"/>
</dbReference>
<dbReference type="GO" id="GO:0005524">
    <property type="term" value="F:ATP binding"/>
    <property type="evidence" value="ECO:0007669"/>
    <property type="project" value="UniProtKB-KW"/>
</dbReference>
<gene>
    <name evidence="12" type="ORF">ANI02nite_14810</name>
</gene>
<dbReference type="GO" id="GO:0046983">
    <property type="term" value="F:protein dimerization activity"/>
    <property type="evidence" value="ECO:0007669"/>
    <property type="project" value="InterPro"/>
</dbReference>
<dbReference type="SMART" id="SM00304">
    <property type="entry name" value="HAMP"/>
    <property type="match status" value="1"/>
</dbReference>
<dbReference type="PANTHER" id="PTHR24421:SF10">
    <property type="entry name" value="NITRATE_NITRITE SENSOR PROTEIN NARQ"/>
    <property type="match status" value="1"/>
</dbReference>
<keyword evidence="8" id="KW-0067">ATP-binding</keyword>
<evidence type="ECO:0000256" key="8">
    <source>
        <dbReference type="ARBA" id="ARBA00022840"/>
    </source>
</evidence>
<evidence type="ECO:0000256" key="7">
    <source>
        <dbReference type="ARBA" id="ARBA00022777"/>
    </source>
</evidence>
<name>A0A511X9H1_9PROT</name>
<proteinExistence type="predicted"/>
<evidence type="ECO:0000256" key="6">
    <source>
        <dbReference type="ARBA" id="ARBA00022741"/>
    </source>
</evidence>
<evidence type="ECO:0000259" key="11">
    <source>
        <dbReference type="PROSITE" id="PS50885"/>
    </source>
</evidence>
<comment type="subcellular location">
    <subcellularLocation>
        <location evidence="2">Membrane</location>
    </subcellularLocation>
</comment>
<organism evidence="12 13">
    <name type="scientific">Acetobacter nitrogenifigens DSM 23921 = NBRC 105050</name>
    <dbReference type="NCBI Taxonomy" id="1120919"/>
    <lineage>
        <taxon>Bacteria</taxon>
        <taxon>Pseudomonadati</taxon>
        <taxon>Pseudomonadota</taxon>
        <taxon>Alphaproteobacteria</taxon>
        <taxon>Acetobacterales</taxon>
        <taxon>Acetobacteraceae</taxon>
        <taxon>Acetobacter</taxon>
    </lineage>
</organism>
<keyword evidence="4" id="KW-0597">Phosphoprotein</keyword>
<dbReference type="CDD" id="cd16917">
    <property type="entry name" value="HATPase_UhpB-NarQ-NarX-like"/>
    <property type="match status" value="1"/>
</dbReference>
<evidence type="ECO:0000256" key="1">
    <source>
        <dbReference type="ARBA" id="ARBA00000085"/>
    </source>
</evidence>
<evidence type="ECO:0000256" key="10">
    <source>
        <dbReference type="SAM" id="Coils"/>
    </source>
</evidence>